<feature type="compositionally biased region" description="Basic and acidic residues" evidence="1">
    <location>
        <begin position="172"/>
        <end position="185"/>
    </location>
</feature>
<keyword evidence="3" id="KW-1185">Reference proteome</keyword>
<feature type="region of interest" description="Disordered" evidence="1">
    <location>
        <begin position="171"/>
        <end position="216"/>
    </location>
</feature>
<feature type="compositionally biased region" description="Polar residues" evidence="1">
    <location>
        <begin position="186"/>
        <end position="197"/>
    </location>
</feature>
<dbReference type="RefSeq" id="WP_147767232.1">
    <property type="nucleotide sequence ID" value="NZ_VRKQ01000008.1"/>
</dbReference>
<evidence type="ECO:0000313" key="3">
    <source>
        <dbReference type="Proteomes" id="UP000321080"/>
    </source>
</evidence>
<gene>
    <name evidence="2" type="ORF">FUA22_07295</name>
</gene>
<dbReference type="EMBL" id="VRKQ01000008">
    <property type="protein sequence ID" value="TXG39663.1"/>
    <property type="molecule type" value="Genomic_DNA"/>
</dbReference>
<evidence type="ECO:0000313" key="2">
    <source>
        <dbReference type="EMBL" id="TXG39663.1"/>
    </source>
</evidence>
<evidence type="ECO:0000256" key="1">
    <source>
        <dbReference type="SAM" id="MobiDB-lite"/>
    </source>
</evidence>
<name>A0A5C7GMY7_9FLAO</name>
<reference evidence="2 3" key="1">
    <citation type="submission" date="2019-08" db="EMBL/GenBank/DDBJ databases">
        <title>Seonamhaeicola sediminis sp. nov., isolated from marine sediment.</title>
        <authorList>
            <person name="Cao W.R."/>
        </authorList>
    </citation>
    <scope>NUCLEOTIDE SEQUENCE [LARGE SCALE GENOMIC DNA]</scope>
    <source>
        <strain evidence="2 3">1505</strain>
    </source>
</reference>
<dbReference type="AlphaFoldDB" id="A0A5C7GMY7"/>
<sequence>MKHILFFFSFISVIGLNAQRQGSSGRSGQGNSMRQMPQGQRAIAFEASNAAGIAYYDVNKTIKRLKIKDDNKLKFAVEKSINNYNQNVKKIALQNKHNFDTLNVYMNDVMKSLQADGDRSKIQNIRGSVQEKIRPVRRSVMKEESKLNDDLNGLLNEKQFKKWKNYQIEVKASLRPDRSNGDRPNRNTSGNSQRGFNQQGGQRMQGAGQGAGGGRG</sequence>
<dbReference type="Proteomes" id="UP000321080">
    <property type="component" value="Unassembled WGS sequence"/>
</dbReference>
<comment type="caution">
    <text evidence="2">The sequence shown here is derived from an EMBL/GenBank/DDBJ whole genome shotgun (WGS) entry which is preliminary data.</text>
</comment>
<proteinExistence type="predicted"/>
<organism evidence="2 3">
    <name type="scientific">Seonamhaeicola maritimus</name>
    <dbReference type="NCBI Taxonomy" id="2591822"/>
    <lineage>
        <taxon>Bacteria</taxon>
        <taxon>Pseudomonadati</taxon>
        <taxon>Bacteroidota</taxon>
        <taxon>Flavobacteriia</taxon>
        <taxon>Flavobacteriales</taxon>
        <taxon>Flavobacteriaceae</taxon>
    </lineage>
</organism>
<feature type="compositionally biased region" description="Gly residues" evidence="1">
    <location>
        <begin position="207"/>
        <end position="216"/>
    </location>
</feature>
<protein>
    <submittedName>
        <fullName evidence="2">Uncharacterized protein</fullName>
    </submittedName>
</protein>
<dbReference type="OrthoDB" id="1443261at2"/>
<accession>A0A5C7GMY7</accession>